<keyword evidence="3" id="KW-0378">Hydrolase</keyword>
<evidence type="ECO:0000256" key="2">
    <source>
        <dbReference type="ARBA" id="ARBA00022670"/>
    </source>
</evidence>
<keyword evidence="7" id="KW-1185">Reference proteome</keyword>
<dbReference type="SMART" id="SM00635">
    <property type="entry name" value="BID_2"/>
    <property type="match status" value="1"/>
</dbReference>
<dbReference type="SUPFAM" id="SSF49373">
    <property type="entry name" value="Invasin/intimin cell-adhesion fragments"/>
    <property type="match status" value="1"/>
</dbReference>
<evidence type="ECO:0000313" key="6">
    <source>
        <dbReference type="EMBL" id="ROR30351.1"/>
    </source>
</evidence>
<dbReference type="Pfam" id="PF02368">
    <property type="entry name" value="Big_2"/>
    <property type="match status" value="1"/>
</dbReference>
<keyword evidence="4" id="KW-0732">Signal</keyword>
<dbReference type="Gene3D" id="2.60.40.1080">
    <property type="match status" value="1"/>
</dbReference>
<dbReference type="InterPro" id="IPR051201">
    <property type="entry name" value="Chloro_Bact_Ser_Proteases"/>
</dbReference>
<dbReference type="InterPro" id="IPR003343">
    <property type="entry name" value="Big_2"/>
</dbReference>
<dbReference type="PANTHER" id="PTHR43343:SF3">
    <property type="entry name" value="PROTEASE DO-LIKE 8, CHLOROPLASTIC"/>
    <property type="match status" value="1"/>
</dbReference>
<dbReference type="PANTHER" id="PTHR43343">
    <property type="entry name" value="PEPTIDASE S12"/>
    <property type="match status" value="1"/>
</dbReference>
<evidence type="ECO:0000259" key="5">
    <source>
        <dbReference type="SMART" id="SM00635"/>
    </source>
</evidence>
<sequence length="438" mass="48211">MKHIKRLIISLLFIVTLNCVPISSPIANYDQIEAASIKLNKTKITLYVGKTDTLKVNTTNSKVTWKSSNGKVAKVSSQGVVTGIKSGTAKITATIGSRQIYCNVTVKDKKLTAEKVYEQCVAATVQINTSDGLGTGFFIDQGKIVTNYHVIAGASNINVQTLSGKIYEKVTILGYDEALDIAVLKISSKNKVLKLNSHGIKVGETVYTIGSSKGFSNTFTNGIIASINRKIENVNYIQTNAALSSGNSGGPLLNSYGEVIGINSMQYQDGQNLNFAININQINKVSTKKSLTEIEFWKKSISEYSNLFVMEDESLSSKISTSQEFGFENKVYGTMKPDETDYYKFTLSITREIGFAGLPLTIKEGDQKNISFNIVDHNGEPISGYTMEYDDYYMGYYGSVSLPAGTYYIMVKSNDKYKDYEIPYGLLIYMFDDEVGVG</sequence>
<dbReference type="OrthoDB" id="189537at2"/>
<dbReference type="GO" id="GO:0006508">
    <property type="term" value="P:proteolysis"/>
    <property type="evidence" value="ECO:0007669"/>
    <property type="project" value="UniProtKB-KW"/>
</dbReference>
<protein>
    <submittedName>
        <fullName evidence="6">Serine protease Do</fullName>
    </submittedName>
</protein>
<dbReference type="Proteomes" id="UP000273083">
    <property type="component" value="Unassembled WGS sequence"/>
</dbReference>
<evidence type="ECO:0000256" key="3">
    <source>
        <dbReference type="ARBA" id="ARBA00022801"/>
    </source>
</evidence>
<proteinExistence type="inferred from homology"/>
<dbReference type="InterPro" id="IPR043504">
    <property type="entry name" value="Peptidase_S1_PA_chymotrypsin"/>
</dbReference>
<evidence type="ECO:0000256" key="1">
    <source>
        <dbReference type="ARBA" id="ARBA00010541"/>
    </source>
</evidence>
<dbReference type="RefSeq" id="WP_123608062.1">
    <property type="nucleotide sequence ID" value="NZ_RJVG01000002.1"/>
</dbReference>
<feature type="domain" description="BIG2" evidence="5">
    <location>
        <begin position="33"/>
        <end position="103"/>
    </location>
</feature>
<evidence type="ECO:0000256" key="4">
    <source>
        <dbReference type="SAM" id="SignalP"/>
    </source>
</evidence>
<organism evidence="6 7">
    <name type="scientific">Mobilisporobacter senegalensis</name>
    <dbReference type="NCBI Taxonomy" id="1329262"/>
    <lineage>
        <taxon>Bacteria</taxon>
        <taxon>Bacillati</taxon>
        <taxon>Bacillota</taxon>
        <taxon>Clostridia</taxon>
        <taxon>Lachnospirales</taxon>
        <taxon>Lachnospiraceae</taxon>
        <taxon>Mobilisporobacter</taxon>
    </lineage>
</organism>
<name>A0A3N1XVX1_9FIRM</name>
<comment type="similarity">
    <text evidence="1">Belongs to the peptidase S1C family.</text>
</comment>
<comment type="caution">
    <text evidence="6">The sequence shown here is derived from an EMBL/GenBank/DDBJ whole genome shotgun (WGS) entry which is preliminary data.</text>
</comment>
<reference evidence="6 7" key="1">
    <citation type="submission" date="2018-11" db="EMBL/GenBank/DDBJ databases">
        <title>Genomic Encyclopedia of Type Strains, Phase IV (KMG-IV): sequencing the most valuable type-strain genomes for metagenomic binning, comparative biology and taxonomic classification.</title>
        <authorList>
            <person name="Goeker M."/>
        </authorList>
    </citation>
    <scope>NUCLEOTIDE SEQUENCE [LARGE SCALE GENOMIC DNA]</scope>
    <source>
        <strain evidence="6 7">DSM 26537</strain>
    </source>
</reference>
<dbReference type="GO" id="GO:0004252">
    <property type="term" value="F:serine-type endopeptidase activity"/>
    <property type="evidence" value="ECO:0007669"/>
    <property type="project" value="InterPro"/>
</dbReference>
<dbReference type="SUPFAM" id="SSF50494">
    <property type="entry name" value="Trypsin-like serine proteases"/>
    <property type="match status" value="1"/>
</dbReference>
<dbReference type="InterPro" id="IPR001940">
    <property type="entry name" value="Peptidase_S1C"/>
</dbReference>
<dbReference type="Pfam" id="PF13365">
    <property type="entry name" value="Trypsin_2"/>
    <property type="match status" value="1"/>
</dbReference>
<dbReference type="AlphaFoldDB" id="A0A3N1XVX1"/>
<feature type="chain" id="PRO_5038575659" evidence="4">
    <location>
        <begin position="22"/>
        <end position="438"/>
    </location>
</feature>
<accession>A0A3N1XVX1</accession>
<dbReference type="Gene3D" id="2.60.120.380">
    <property type="match status" value="1"/>
</dbReference>
<evidence type="ECO:0000313" key="7">
    <source>
        <dbReference type="Proteomes" id="UP000273083"/>
    </source>
</evidence>
<dbReference type="InterPro" id="IPR008964">
    <property type="entry name" value="Invasin/intimin_cell_adhesion"/>
</dbReference>
<gene>
    <name evidence="6" type="ORF">EDD66_1022</name>
</gene>
<keyword evidence="2 6" id="KW-0645">Protease</keyword>
<feature type="signal peptide" evidence="4">
    <location>
        <begin position="1"/>
        <end position="21"/>
    </location>
</feature>
<dbReference type="PRINTS" id="PR00834">
    <property type="entry name" value="PROTEASES2C"/>
</dbReference>
<dbReference type="Gene3D" id="2.40.10.10">
    <property type="entry name" value="Trypsin-like serine proteases"/>
    <property type="match status" value="2"/>
</dbReference>
<dbReference type="EMBL" id="RJVG01000002">
    <property type="protein sequence ID" value="ROR30351.1"/>
    <property type="molecule type" value="Genomic_DNA"/>
</dbReference>
<dbReference type="InterPro" id="IPR009003">
    <property type="entry name" value="Peptidase_S1_PA"/>
</dbReference>